<dbReference type="AlphaFoldDB" id="C9RF40"/>
<keyword evidence="1" id="KW-1133">Transmembrane helix</keyword>
<dbReference type="EMBL" id="CP001787">
    <property type="protein sequence ID" value="ACX72192.1"/>
    <property type="molecule type" value="Genomic_DNA"/>
</dbReference>
<organism evidence="2 3">
    <name type="scientific">Methanocaldococcus vulcanius (strain ATCC 700851 / DSM 12094 / M7)</name>
    <name type="common">Methanococcus vulcanius</name>
    <dbReference type="NCBI Taxonomy" id="579137"/>
    <lineage>
        <taxon>Archaea</taxon>
        <taxon>Methanobacteriati</taxon>
        <taxon>Methanobacteriota</taxon>
        <taxon>Methanomada group</taxon>
        <taxon>Methanococci</taxon>
        <taxon>Methanococcales</taxon>
        <taxon>Methanocaldococcaceae</taxon>
        <taxon>Methanocaldococcus</taxon>
    </lineage>
</organism>
<dbReference type="GeneID" id="8512654"/>
<protein>
    <submittedName>
        <fullName evidence="2">Uncharacterized protein</fullName>
    </submittedName>
</protein>
<keyword evidence="1" id="KW-0812">Transmembrane</keyword>
<dbReference type="eggNOG" id="arCOG09673">
    <property type="taxonomic scope" value="Archaea"/>
</dbReference>
<gene>
    <name evidence="2" type="ordered locus">Metvu_0325</name>
</gene>
<dbReference type="OrthoDB" id="66144at2157"/>
<evidence type="ECO:0000256" key="1">
    <source>
        <dbReference type="SAM" id="Phobius"/>
    </source>
</evidence>
<keyword evidence="3" id="KW-1185">Reference proteome</keyword>
<dbReference type="RefSeq" id="WP_012819736.1">
    <property type="nucleotide sequence ID" value="NC_013407.1"/>
</dbReference>
<keyword evidence="1" id="KW-0472">Membrane</keyword>
<dbReference type="Proteomes" id="UP000002063">
    <property type="component" value="Chromosome"/>
</dbReference>
<evidence type="ECO:0000313" key="2">
    <source>
        <dbReference type="EMBL" id="ACX72192.1"/>
    </source>
</evidence>
<accession>C9RF40</accession>
<proteinExistence type="predicted"/>
<feature type="transmembrane region" description="Helical" evidence="1">
    <location>
        <begin position="80"/>
        <end position="103"/>
    </location>
</feature>
<dbReference type="HOGENOM" id="CLU_2299401_0_0_2"/>
<name>C9RF40_METVM</name>
<dbReference type="KEGG" id="mvu:Metvu_0325"/>
<sequence>MKFLEKGVYKVFAGLVLVSMIGALVAEPVAVGDVGATMYYILHNKEGHQIFNDGVSATEAGGAAVTAGGILMEVAEEGSIMYMVGAGLCIAGAPVVALGLAAIA</sequence>
<reference evidence="2" key="1">
    <citation type="submission" date="2009-10" db="EMBL/GenBank/DDBJ databases">
        <title>Complete sequence of chromosome of Methanocaldococcus vulcanius M7.</title>
        <authorList>
            <consortium name="US DOE Joint Genome Institute"/>
            <person name="Lucas S."/>
            <person name="Copeland A."/>
            <person name="Lapidus A."/>
            <person name="Glavina del Rio T."/>
            <person name="Dalin E."/>
            <person name="Tice H."/>
            <person name="Bruce D."/>
            <person name="Goodwin L."/>
            <person name="Pitluck S."/>
            <person name="Lcollab F.I."/>
            <person name="Brettin T."/>
            <person name="Detter J.C."/>
            <person name="Han C."/>
            <person name="Tapia R."/>
            <person name="Kuske C.R."/>
            <person name="Schmutz J."/>
            <person name="Larimer F."/>
            <person name="Land M."/>
            <person name="Hauser L."/>
            <person name="Kyrpides N."/>
            <person name="Ovchinikova G."/>
            <person name="Sieprawska-Lupa M."/>
            <person name="Whitman W.B."/>
            <person name="Woyke T."/>
        </authorList>
    </citation>
    <scope>NUCLEOTIDE SEQUENCE [LARGE SCALE GENOMIC DNA]</scope>
    <source>
        <strain evidence="2">M7</strain>
    </source>
</reference>
<dbReference type="STRING" id="579137.Metvu_0325"/>
<evidence type="ECO:0000313" key="3">
    <source>
        <dbReference type="Proteomes" id="UP000002063"/>
    </source>
</evidence>